<evidence type="ECO:0000313" key="2">
    <source>
        <dbReference type="Proteomes" id="UP001480082"/>
    </source>
</evidence>
<dbReference type="Proteomes" id="UP001480082">
    <property type="component" value="Unassembled WGS sequence"/>
</dbReference>
<comment type="caution">
    <text evidence="1">The sequence shown here is derived from an EMBL/GenBank/DDBJ whole genome shotgun (WGS) entry which is preliminary data.</text>
</comment>
<accession>A0ACC6ST60</accession>
<proteinExistence type="predicted"/>
<keyword evidence="2" id="KW-1185">Reference proteome</keyword>
<gene>
    <name evidence="1" type="ORF">NKI81_02720</name>
</gene>
<sequence>MSDGVVLIVEDETMILLDLESALEEAGFQVVGVRNAAEALAAFDRDPTRFKAVLTDIRLGPGQSGWEIARHLRRSNSTIPVVYMSGDSAVHWGAEGVPNSIIITKPFFLPQIITAVSQLLNAQQAPETHI</sequence>
<name>A0ACC6ST60_9HYPH</name>
<protein>
    <submittedName>
        <fullName evidence="1">Response regulator</fullName>
    </submittedName>
</protein>
<organism evidence="1 2">
    <name type="scientific">Mesorhizobium australicum</name>
    <dbReference type="NCBI Taxonomy" id="536018"/>
    <lineage>
        <taxon>Bacteria</taxon>
        <taxon>Pseudomonadati</taxon>
        <taxon>Pseudomonadota</taxon>
        <taxon>Alphaproteobacteria</taxon>
        <taxon>Hyphomicrobiales</taxon>
        <taxon>Phyllobacteriaceae</taxon>
        <taxon>Mesorhizobium</taxon>
    </lineage>
</organism>
<reference evidence="1 2" key="1">
    <citation type="journal article" date="2024" name="Proc. Natl. Acad. Sci. U.S.A.">
        <title>The evolutionary genomics of adaptation to stress in wild rhizobium bacteria.</title>
        <authorList>
            <person name="Kehlet-Delgado H."/>
            <person name="Montoya A.P."/>
            <person name="Jensen K.T."/>
            <person name="Wendlandt C.E."/>
            <person name="Dexheimer C."/>
            <person name="Roberts M."/>
            <person name="Torres Martinez L."/>
            <person name="Friesen M.L."/>
            <person name="Griffitts J.S."/>
            <person name="Porter S.S."/>
        </authorList>
    </citation>
    <scope>NUCLEOTIDE SEQUENCE [LARGE SCALE GENOMIC DNA]</scope>
    <source>
        <strain evidence="1 2">M0468</strain>
    </source>
</reference>
<dbReference type="EMBL" id="JAMYRI010000001">
    <property type="protein sequence ID" value="MER9282877.1"/>
    <property type="molecule type" value="Genomic_DNA"/>
</dbReference>
<evidence type="ECO:0000313" key="1">
    <source>
        <dbReference type="EMBL" id="MER9282877.1"/>
    </source>
</evidence>